<gene>
    <name evidence="5" type="ORF">ACFQ21_20365</name>
</gene>
<proteinExistence type="predicted"/>
<organism evidence="5 6">
    <name type="scientific">Ohtaekwangia kribbensis</name>
    <dbReference type="NCBI Taxonomy" id="688913"/>
    <lineage>
        <taxon>Bacteria</taxon>
        <taxon>Pseudomonadati</taxon>
        <taxon>Bacteroidota</taxon>
        <taxon>Cytophagia</taxon>
        <taxon>Cytophagales</taxon>
        <taxon>Fulvivirgaceae</taxon>
        <taxon>Ohtaekwangia</taxon>
    </lineage>
</organism>
<keyword evidence="2" id="KW-0520">NAD</keyword>
<dbReference type="Gene3D" id="1.10.1040.10">
    <property type="entry name" value="N-(1-d-carboxylethyl)-l-norvaline Dehydrogenase, domain 2"/>
    <property type="match status" value="1"/>
</dbReference>
<name>A0ABW3K9I2_9BACT</name>
<dbReference type="PANTHER" id="PTHR30524:SF0">
    <property type="entry name" value="ALTRONATE OXIDOREDUCTASE-RELATED"/>
    <property type="match status" value="1"/>
</dbReference>
<evidence type="ECO:0000256" key="2">
    <source>
        <dbReference type="ARBA" id="ARBA00023027"/>
    </source>
</evidence>
<dbReference type="PANTHER" id="PTHR30524">
    <property type="entry name" value="MANNITOL-1-PHOSPHATE 5-DEHYDROGENASE"/>
    <property type="match status" value="1"/>
</dbReference>
<feature type="domain" description="Mannitol dehydrogenase N-terminal" evidence="3">
    <location>
        <begin position="18"/>
        <end position="251"/>
    </location>
</feature>
<feature type="domain" description="Mannitol dehydrogenase C-terminal" evidence="4">
    <location>
        <begin position="268"/>
        <end position="440"/>
    </location>
</feature>
<dbReference type="Proteomes" id="UP001597112">
    <property type="component" value="Unassembled WGS sequence"/>
</dbReference>
<evidence type="ECO:0000313" key="5">
    <source>
        <dbReference type="EMBL" id="MFD1001697.1"/>
    </source>
</evidence>
<evidence type="ECO:0000259" key="3">
    <source>
        <dbReference type="Pfam" id="PF01232"/>
    </source>
</evidence>
<accession>A0ABW3K9I2</accession>
<dbReference type="EMBL" id="JBHTKA010000007">
    <property type="protein sequence ID" value="MFD1001697.1"/>
    <property type="molecule type" value="Genomic_DNA"/>
</dbReference>
<sequence length="470" mass="53285">MSNRLTRTTLKINSRPIKVIQFGSGNFLRGFADYMIDIMNDLTSFNGNVRIIQSVSSSDNAINRQDGLYHVLVKGLSKGETVSEIRLITCVEGTLQANNDFEGFVTLASLPTVEFVISNTTESGITYIDEPFREDSISTTFPGKLTRLLWERFNKKLKGIIVIPCELIERNGDMLREVVLKYASSWLLSDDFKQWIRDENIFCNTLVDRIVPGFSSTVGEEVKERTGYKDNAAVMVEPYSFLAIQAPDFVRALFPAEVANLPVKFVEDISNYRLRKVRILNGAHTAMMAYSYLRGFRTVREALHDKDIERFVTALIDEEIIPTLPQPVDELKSFSVEVMDRLKNPFLDHQLSSIALNSIDKFNVRLLPTLLEYFKRTGKTPPRIAQALAALIVFYRGQYHEQSIPIQDNQAVKEIFQNAWQAGIESSLPELLANKTLWRGNNLNLLVDFKESVQKGIVALLNREGITNNA</sequence>
<keyword evidence="1 5" id="KW-0560">Oxidoreductase</keyword>
<dbReference type="InterPro" id="IPR013118">
    <property type="entry name" value="Mannitol_DH_C"/>
</dbReference>
<protein>
    <submittedName>
        <fullName evidence="5">Tagaturonate reductase</fullName>
        <ecNumber evidence="5">1.1.1.58</ecNumber>
    </submittedName>
</protein>
<dbReference type="SUPFAM" id="SSF48179">
    <property type="entry name" value="6-phosphogluconate dehydrogenase C-terminal domain-like"/>
    <property type="match status" value="1"/>
</dbReference>
<dbReference type="InterPro" id="IPR008927">
    <property type="entry name" value="6-PGluconate_DH-like_C_sf"/>
</dbReference>
<dbReference type="InterPro" id="IPR013131">
    <property type="entry name" value="Mannitol_DH_N"/>
</dbReference>
<dbReference type="SUPFAM" id="SSF51735">
    <property type="entry name" value="NAD(P)-binding Rossmann-fold domains"/>
    <property type="match status" value="1"/>
</dbReference>
<dbReference type="RefSeq" id="WP_377581881.1">
    <property type="nucleotide sequence ID" value="NZ_JBHTKA010000007.1"/>
</dbReference>
<dbReference type="Pfam" id="PF08125">
    <property type="entry name" value="Mannitol_dh_C"/>
    <property type="match status" value="1"/>
</dbReference>
<reference evidence="6" key="1">
    <citation type="journal article" date="2019" name="Int. J. Syst. Evol. Microbiol.">
        <title>The Global Catalogue of Microorganisms (GCM) 10K type strain sequencing project: providing services to taxonomists for standard genome sequencing and annotation.</title>
        <authorList>
            <consortium name="The Broad Institute Genomics Platform"/>
            <consortium name="The Broad Institute Genome Sequencing Center for Infectious Disease"/>
            <person name="Wu L."/>
            <person name="Ma J."/>
        </authorList>
    </citation>
    <scope>NUCLEOTIDE SEQUENCE [LARGE SCALE GENOMIC DNA]</scope>
    <source>
        <strain evidence="6">CCUG 58938</strain>
    </source>
</reference>
<evidence type="ECO:0000259" key="4">
    <source>
        <dbReference type="Pfam" id="PF08125"/>
    </source>
</evidence>
<comment type="caution">
    <text evidence="5">The sequence shown here is derived from an EMBL/GenBank/DDBJ whole genome shotgun (WGS) entry which is preliminary data.</text>
</comment>
<evidence type="ECO:0000313" key="6">
    <source>
        <dbReference type="Proteomes" id="UP001597112"/>
    </source>
</evidence>
<dbReference type="EC" id="1.1.1.58" evidence="5"/>
<dbReference type="InterPro" id="IPR036291">
    <property type="entry name" value="NAD(P)-bd_dom_sf"/>
</dbReference>
<dbReference type="PRINTS" id="PR00084">
    <property type="entry name" value="MTLDHDRGNASE"/>
</dbReference>
<dbReference type="GO" id="GO:0009026">
    <property type="term" value="F:tagaturonate reductase activity"/>
    <property type="evidence" value="ECO:0007669"/>
    <property type="project" value="UniProtKB-EC"/>
</dbReference>
<dbReference type="Pfam" id="PF01232">
    <property type="entry name" value="Mannitol_dh"/>
    <property type="match status" value="1"/>
</dbReference>
<dbReference type="Gene3D" id="3.40.50.720">
    <property type="entry name" value="NAD(P)-binding Rossmann-like Domain"/>
    <property type="match status" value="1"/>
</dbReference>
<dbReference type="NCBIfam" id="NF002969">
    <property type="entry name" value="PRK03643.1"/>
    <property type="match status" value="1"/>
</dbReference>
<dbReference type="InterPro" id="IPR013328">
    <property type="entry name" value="6PGD_dom2"/>
</dbReference>
<keyword evidence="6" id="KW-1185">Reference proteome</keyword>
<dbReference type="InterPro" id="IPR000669">
    <property type="entry name" value="Mannitol_DH"/>
</dbReference>
<evidence type="ECO:0000256" key="1">
    <source>
        <dbReference type="ARBA" id="ARBA00023002"/>
    </source>
</evidence>